<organism evidence="2 3">
    <name type="scientific">Microbacterium betulae</name>
    <dbReference type="NCBI Taxonomy" id="2981139"/>
    <lineage>
        <taxon>Bacteria</taxon>
        <taxon>Bacillati</taxon>
        <taxon>Actinomycetota</taxon>
        <taxon>Actinomycetes</taxon>
        <taxon>Micrococcales</taxon>
        <taxon>Microbacteriaceae</taxon>
        <taxon>Microbacterium</taxon>
    </lineage>
</organism>
<dbReference type="RefSeq" id="WP_317138271.1">
    <property type="nucleotide sequence ID" value="NZ_CP118157.1"/>
</dbReference>
<keyword evidence="1" id="KW-1133">Transmembrane helix</keyword>
<gene>
    <name evidence="2" type="ORF">N8K70_10385</name>
</gene>
<feature type="transmembrane region" description="Helical" evidence="1">
    <location>
        <begin position="162"/>
        <end position="187"/>
    </location>
</feature>
<proteinExistence type="predicted"/>
<dbReference type="Proteomes" id="UP001305498">
    <property type="component" value="Chromosome"/>
</dbReference>
<feature type="transmembrane region" description="Helical" evidence="1">
    <location>
        <begin position="49"/>
        <end position="68"/>
    </location>
</feature>
<evidence type="ECO:0000256" key="1">
    <source>
        <dbReference type="SAM" id="Phobius"/>
    </source>
</evidence>
<evidence type="ECO:0008006" key="4">
    <source>
        <dbReference type="Google" id="ProtNLM"/>
    </source>
</evidence>
<keyword evidence="1" id="KW-0812">Transmembrane</keyword>
<feature type="transmembrane region" description="Helical" evidence="1">
    <location>
        <begin position="208"/>
        <end position="230"/>
    </location>
</feature>
<feature type="transmembrane region" description="Helical" evidence="1">
    <location>
        <begin position="88"/>
        <end position="109"/>
    </location>
</feature>
<feature type="transmembrane region" description="Helical" evidence="1">
    <location>
        <begin position="12"/>
        <end position="37"/>
    </location>
</feature>
<evidence type="ECO:0000313" key="3">
    <source>
        <dbReference type="Proteomes" id="UP001305498"/>
    </source>
</evidence>
<evidence type="ECO:0000313" key="2">
    <source>
        <dbReference type="EMBL" id="WOF21793.1"/>
    </source>
</evidence>
<dbReference type="EMBL" id="CP118157">
    <property type="protein sequence ID" value="WOF21793.1"/>
    <property type="molecule type" value="Genomic_DNA"/>
</dbReference>
<feature type="transmembrane region" description="Helical" evidence="1">
    <location>
        <begin position="130"/>
        <end position="150"/>
    </location>
</feature>
<dbReference type="KEGG" id="mbet:N8K70_10385"/>
<protein>
    <recommendedName>
        <fullName evidence="4">GAP family protein</fullName>
    </recommendedName>
</protein>
<dbReference type="AlphaFoldDB" id="A0AA97FF75"/>
<accession>A0AA97FF75</accession>
<sequence length="237" mass="25100">MAEGEFVRVVSASLSLLGLGLVMGFSPTLYGVALHLLTRSRSPGREIRWLTAGIAAGASILFFVFRVFDPDTLAAALRGHVEELLIRRGVDLAAGSVFVLLAVVVFSRARTPRRSTPGIREAPGGHPRRMLLLGLANTVIGVSGVATMYVTGRVVTGASDDLLVRALLYGVFLVTLTGPYLAASWAWRRFPALAGRVTRGYTWLAARDLRPAFAAGSLIAGLVFLGLGVWGHGSTGS</sequence>
<keyword evidence="1" id="KW-0472">Membrane</keyword>
<reference evidence="2 3" key="1">
    <citation type="submission" date="2023-02" db="EMBL/GenBank/DDBJ databases">
        <title>Microbacterium betulae sp. nov., isolated from birch wood.</title>
        <authorList>
            <person name="Pasciak M."/>
            <person name="Pawlik K.J."/>
            <person name="Martynowski D."/>
            <person name="Laczmanski L."/>
            <person name="Ciekot J."/>
            <person name="Szponar B."/>
            <person name="Wojcik-Fatla A."/>
            <person name="Mackiewicz B."/>
            <person name="Farian E."/>
            <person name="Cholewa G."/>
            <person name="Cholewa A."/>
            <person name="Dutkiewicz J."/>
        </authorList>
    </citation>
    <scope>NUCLEOTIDE SEQUENCE [LARGE SCALE GENOMIC DNA]</scope>
    <source>
        <strain evidence="2 3">AB</strain>
    </source>
</reference>
<name>A0AA97FF75_9MICO</name>
<keyword evidence="3" id="KW-1185">Reference proteome</keyword>